<keyword evidence="4" id="KW-0479">Metal-binding</keyword>
<dbReference type="Pfam" id="PF07992">
    <property type="entry name" value="Pyr_redox_2"/>
    <property type="match status" value="1"/>
</dbReference>
<keyword evidence="3" id="KW-0001">2Fe-2S</keyword>
<dbReference type="Proteomes" id="UP000052019">
    <property type="component" value="Unassembled WGS sequence"/>
</dbReference>
<dbReference type="GO" id="GO:0051537">
    <property type="term" value="F:2 iron, 2 sulfur cluster binding"/>
    <property type="evidence" value="ECO:0007669"/>
    <property type="project" value="UniProtKB-KW"/>
</dbReference>
<dbReference type="EMBL" id="JYLK01000010">
    <property type="protein sequence ID" value="KRP59341.1"/>
    <property type="molecule type" value="Genomic_DNA"/>
</dbReference>
<dbReference type="Proteomes" id="UP000183126">
    <property type="component" value="Chromosome I"/>
</dbReference>
<sequence length="507" mass="54832">MNLRIVARLINLPENRAVRVQTAAHPLLLLRIGNQVRAFQADCPHAGAPLEDGVICNGHLICPWHKAAFAVDSGAVVEPPALVGLRQYPVQVNAGVVSVGDQPIAPEPPAPRLDARCFAVIGAGAAGTAAVATLRREGFAGRLLWIDREANPAYDRTALSKFVISGEMAAEDTPPLLEEHSFADLGIHGEVKRLDAAAKCIELVDGRRFDYDAAQVASGGAAQPLDIPGAVLSNVFVLRSRDDAARIADAAQSGACAVIIGDSFIGLEAASALRQRGLVVQVVSRHEVPLAAQLGRRIGAALRQLHEDNGVIFHSNTEPERFDGHGAVSTVLLKNGKRLAADLVLMGVGVKPATAFVHGVSRTDDQSLSADAQLQLAPGLWAAGDNVTFAWHQQPVRIEHWRLAQQLGVLAARNMLGDAQAFSEVPFFWTYHFGKTFEVLGHAQHWNRLHLVGDLQRHTFIALLCRDDQVETVIACQYQQAMARLSRRMRQPLGKTEALELIRQTRH</sequence>
<proteinExistence type="predicted"/>
<evidence type="ECO:0000256" key="3">
    <source>
        <dbReference type="ARBA" id="ARBA00022714"/>
    </source>
</evidence>
<dbReference type="AlphaFoldDB" id="A0A0R2ZGI6"/>
<dbReference type="PROSITE" id="PS51296">
    <property type="entry name" value="RIESKE"/>
    <property type="match status" value="1"/>
</dbReference>
<dbReference type="InterPro" id="IPR036922">
    <property type="entry name" value="Rieske_2Fe-2S_sf"/>
</dbReference>
<dbReference type="SUPFAM" id="SSF51905">
    <property type="entry name" value="FAD/NAD(P)-binding domain"/>
    <property type="match status" value="1"/>
</dbReference>
<keyword evidence="2" id="KW-0285">Flavoprotein</keyword>
<dbReference type="PATRIC" id="fig|200450.4.peg.147"/>
<dbReference type="InterPro" id="IPR023753">
    <property type="entry name" value="FAD/NAD-binding_dom"/>
</dbReference>
<dbReference type="InterPro" id="IPR016156">
    <property type="entry name" value="FAD/NAD-linked_Rdtase_dimer_sf"/>
</dbReference>
<dbReference type="GO" id="GO:0016651">
    <property type="term" value="F:oxidoreductase activity, acting on NAD(P)H"/>
    <property type="evidence" value="ECO:0007669"/>
    <property type="project" value="TreeGrafter"/>
</dbReference>
<dbReference type="GO" id="GO:0046872">
    <property type="term" value="F:metal ion binding"/>
    <property type="evidence" value="ECO:0007669"/>
    <property type="project" value="UniProtKB-KW"/>
</dbReference>
<dbReference type="PRINTS" id="PR00368">
    <property type="entry name" value="FADPNR"/>
</dbReference>
<evidence type="ECO:0000259" key="9">
    <source>
        <dbReference type="PROSITE" id="PS51296"/>
    </source>
</evidence>
<evidence type="ECO:0000256" key="6">
    <source>
        <dbReference type="ARBA" id="ARBA00023002"/>
    </source>
</evidence>
<dbReference type="SUPFAM" id="SSF55424">
    <property type="entry name" value="FAD/NAD-linked reductases, dimerisation (C-terminal) domain"/>
    <property type="match status" value="1"/>
</dbReference>
<dbReference type="PRINTS" id="PR00411">
    <property type="entry name" value="PNDRDTASEI"/>
</dbReference>
<reference evidence="10 12" key="1">
    <citation type="submission" date="2015-02" db="EMBL/GenBank/DDBJ databases">
        <title>Two Pseudomonas sp. nov. isolated from raw milk.</title>
        <authorList>
            <person name="Wenning M."/>
            <person name="von Neubeck M."/>
            <person name="Huptas C."/>
            <person name="Scherer S."/>
        </authorList>
    </citation>
    <scope>NUCLEOTIDE SEQUENCE [LARGE SCALE GENOMIC DNA]</scope>
    <source>
        <strain evidence="10 12">DSM 14937</strain>
    </source>
</reference>
<dbReference type="InterPro" id="IPR017941">
    <property type="entry name" value="Rieske_2Fe-2S"/>
</dbReference>
<dbReference type="InterPro" id="IPR050446">
    <property type="entry name" value="FAD-oxidoreductase/Apoptosis"/>
</dbReference>
<keyword evidence="8" id="KW-0411">Iron-sulfur</keyword>
<dbReference type="OrthoDB" id="9800167at2"/>
<keyword evidence="7" id="KW-0408">Iron</keyword>
<keyword evidence="5" id="KW-0274">FAD</keyword>
<evidence type="ECO:0000313" key="11">
    <source>
        <dbReference type="EMBL" id="SDS79521.1"/>
    </source>
</evidence>
<evidence type="ECO:0000256" key="2">
    <source>
        <dbReference type="ARBA" id="ARBA00022630"/>
    </source>
</evidence>
<comment type="cofactor">
    <cofactor evidence="1">
        <name>FAD</name>
        <dbReference type="ChEBI" id="CHEBI:57692"/>
    </cofactor>
</comment>
<dbReference type="InterPro" id="IPR036188">
    <property type="entry name" value="FAD/NAD-bd_sf"/>
</dbReference>
<dbReference type="GO" id="GO:0005737">
    <property type="term" value="C:cytoplasm"/>
    <property type="evidence" value="ECO:0007669"/>
    <property type="project" value="TreeGrafter"/>
</dbReference>
<evidence type="ECO:0000256" key="1">
    <source>
        <dbReference type="ARBA" id="ARBA00001974"/>
    </source>
</evidence>
<name>A0A0R2ZGI6_9PSED</name>
<accession>A0A0R2ZGI6</accession>
<feature type="domain" description="Rieske" evidence="9">
    <location>
        <begin position="4"/>
        <end position="99"/>
    </location>
</feature>
<evidence type="ECO:0000256" key="5">
    <source>
        <dbReference type="ARBA" id="ARBA00022827"/>
    </source>
</evidence>
<dbReference type="Gene3D" id="3.50.50.60">
    <property type="entry name" value="FAD/NAD(P)-binding domain"/>
    <property type="match status" value="2"/>
</dbReference>
<evidence type="ECO:0000313" key="13">
    <source>
        <dbReference type="Proteomes" id="UP000183126"/>
    </source>
</evidence>
<reference evidence="11 13" key="2">
    <citation type="submission" date="2016-10" db="EMBL/GenBank/DDBJ databases">
        <authorList>
            <person name="Varghese N."/>
            <person name="Submissions S."/>
        </authorList>
    </citation>
    <scope>NUCLEOTIDE SEQUENCE [LARGE SCALE GENOMIC DNA]</scope>
    <source>
        <strain evidence="11 13">BS3111</strain>
    </source>
</reference>
<dbReference type="Gene3D" id="2.102.10.10">
    <property type="entry name" value="Rieske [2Fe-2S] iron-sulphur domain"/>
    <property type="match status" value="1"/>
</dbReference>
<gene>
    <name evidence="11" type="ORF">SAMN04490205_3670</name>
    <name evidence="10" type="ORF">TU79_16190</name>
</gene>
<evidence type="ECO:0000313" key="12">
    <source>
        <dbReference type="Proteomes" id="UP000052019"/>
    </source>
</evidence>
<evidence type="ECO:0000313" key="10">
    <source>
        <dbReference type="EMBL" id="KRP59341.1"/>
    </source>
</evidence>
<keyword evidence="13" id="KW-1185">Reference proteome</keyword>
<evidence type="ECO:0000256" key="7">
    <source>
        <dbReference type="ARBA" id="ARBA00023004"/>
    </source>
</evidence>
<dbReference type="EMBL" id="LT629760">
    <property type="protein sequence ID" value="SDS79521.1"/>
    <property type="molecule type" value="Genomic_DNA"/>
</dbReference>
<dbReference type="PANTHER" id="PTHR43557">
    <property type="entry name" value="APOPTOSIS-INDUCING FACTOR 1"/>
    <property type="match status" value="1"/>
</dbReference>
<dbReference type="PANTHER" id="PTHR43557:SF2">
    <property type="entry name" value="RIESKE DOMAIN-CONTAINING PROTEIN-RELATED"/>
    <property type="match status" value="1"/>
</dbReference>
<dbReference type="Pfam" id="PF00355">
    <property type="entry name" value="Rieske"/>
    <property type="match status" value="1"/>
</dbReference>
<dbReference type="Gene3D" id="3.30.390.30">
    <property type="match status" value="1"/>
</dbReference>
<organism evidence="10 12">
    <name type="scientific">Pseudomonas trivialis</name>
    <dbReference type="NCBI Taxonomy" id="200450"/>
    <lineage>
        <taxon>Bacteria</taxon>
        <taxon>Pseudomonadati</taxon>
        <taxon>Pseudomonadota</taxon>
        <taxon>Gammaproteobacteria</taxon>
        <taxon>Pseudomonadales</taxon>
        <taxon>Pseudomonadaceae</taxon>
        <taxon>Pseudomonas</taxon>
    </lineage>
</organism>
<evidence type="ECO:0000256" key="4">
    <source>
        <dbReference type="ARBA" id="ARBA00022723"/>
    </source>
</evidence>
<keyword evidence="6" id="KW-0560">Oxidoreductase</keyword>
<evidence type="ECO:0000256" key="8">
    <source>
        <dbReference type="ARBA" id="ARBA00023014"/>
    </source>
</evidence>
<protein>
    <submittedName>
        <fullName evidence="10">Pyridine nucleotide-disulfide oxidoreductase</fullName>
    </submittedName>
    <submittedName>
        <fullName evidence="11">Rieske [2Fe-2S] domain-containing protein</fullName>
    </submittedName>
</protein>
<dbReference type="SUPFAM" id="SSF50022">
    <property type="entry name" value="ISP domain"/>
    <property type="match status" value="1"/>
</dbReference>
<dbReference type="RefSeq" id="WP_057008899.1">
    <property type="nucleotide sequence ID" value="NZ_JYLK01000010.1"/>
</dbReference>